<comment type="caution">
    <text evidence="2">The sequence shown here is derived from an EMBL/GenBank/DDBJ whole genome shotgun (WGS) entry which is preliminary data.</text>
</comment>
<name>A0AAE0T4H8_9BIVA</name>
<dbReference type="AlphaFoldDB" id="A0AAE0T4H8"/>
<feature type="compositionally biased region" description="Acidic residues" evidence="1">
    <location>
        <begin position="471"/>
        <end position="485"/>
    </location>
</feature>
<dbReference type="Proteomes" id="UP001195483">
    <property type="component" value="Unassembled WGS sequence"/>
</dbReference>
<protein>
    <submittedName>
        <fullName evidence="2">Uncharacterized protein</fullName>
    </submittedName>
</protein>
<feature type="region of interest" description="Disordered" evidence="1">
    <location>
        <begin position="465"/>
        <end position="488"/>
    </location>
</feature>
<reference evidence="2" key="2">
    <citation type="journal article" date="2021" name="Genome Biol. Evol.">
        <title>Developing a high-quality reference genome for a parasitic bivalve with doubly uniparental inheritance (Bivalvia: Unionida).</title>
        <authorList>
            <person name="Smith C.H."/>
        </authorList>
    </citation>
    <scope>NUCLEOTIDE SEQUENCE</scope>
    <source>
        <strain evidence="2">CHS0354</strain>
        <tissue evidence="2">Mantle</tissue>
    </source>
</reference>
<organism evidence="2 3">
    <name type="scientific">Potamilus streckersoni</name>
    <dbReference type="NCBI Taxonomy" id="2493646"/>
    <lineage>
        <taxon>Eukaryota</taxon>
        <taxon>Metazoa</taxon>
        <taxon>Spiralia</taxon>
        <taxon>Lophotrochozoa</taxon>
        <taxon>Mollusca</taxon>
        <taxon>Bivalvia</taxon>
        <taxon>Autobranchia</taxon>
        <taxon>Heteroconchia</taxon>
        <taxon>Palaeoheterodonta</taxon>
        <taxon>Unionida</taxon>
        <taxon>Unionoidea</taxon>
        <taxon>Unionidae</taxon>
        <taxon>Ambleminae</taxon>
        <taxon>Lampsilini</taxon>
        <taxon>Potamilus</taxon>
    </lineage>
</organism>
<reference evidence="2" key="3">
    <citation type="submission" date="2023-05" db="EMBL/GenBank/DDBJ databases">
        <authorList>
            <person name="Smith C.H."/>
        </authorList>
    </citation>
    <scope>NUCLEOTIDE SEQUENCE</scope>
    <source>
        <strain evidence="2">CHS0354</strain>
        <tissue evidence="2">Mantle</tissue>
    </source>
</reference>
<dbReference type="EMBL" id="JAEAOA010000982">
    <property type="protein sequence ID" value="KAK3603068.1"/>
    <property type="molecule type" value="Genomic_DNA"/>
</dbReference>
<evidence type="ECO:0000313" key="2">
    <source>
        <dbReference type="EMBL" id="KAK3603068.1"/>
    </source>
</evidence>
<proteinExistence type="predicted"/>
<reference evidence="2" key="1">
    <citation type="journal article" date="2021" name="Genome Biol. Evol.">
        <title>A High-Quality Reference Genome for a Parasitic Bivalve with Doubly Uniparental Inheritance (Bivalvia: Unionida).</title>
        <authorList>
            <person name="Smith C.H."/>
        </authorList>
    </citation>
    <scope>NUCLEOTIDE SEQUENCE</scope>
    <source>
        <strain evidence="2">CHS0354</strain>
    </source>
</reference>
<keyword evidence="3" id="KW-1185">Reference proteome</keyword>
<sequence length="546" mass="63511">MRKYERKKRKLEAFSSRESNVTCRKRMSYNHQSELKSKSVMKMYRQEIYGGAKPNVNHSYGTRLQAKRKREFEFSHEENYGFGKKRKISELATEENGRLKTKKNCVETSDKDVGYMNGQETEADVNERKRKRKSCDFLNKADVRIKEKWNCKESNQAGKVKSPHTRNSTKEELPLIDKNYMIGLRKNESIAKLSLDDESANELIQSIQRMEMANTDLDTNMEEYVHQIKNATFGEDQNVVTENAFQNQILEVVGNSFNSIYYFLEIITNQEDINNNKQTLQQKYEPQFPYKHSCIERADNNMTETVLIIRRLDGKDSTNIGLCNEPFATINSDIYQTQSCIYPSIQDLKIEVGHYEDNDHTSQDLKIEVGHYEDNDHPSQDLKIEVGHYEDNDHPSQDLKIEVGHYEDNDHPSQDLKIEVGHYEDNDHPSQANPTAMGSYIESMDTSVTCTKVTVKQEPVWDDYGKGTTDCTEDNENDNDSEDIDTPGSIRSELRIRPIDRRKRVLVPLRIRLLKTLTMRRAWNENTTCCPKYCWIDWHTATVGQI</sequence>
<accession>A0AAE0T4H8</accession>
<gene>
    <name evidence="2" type="ORF">CHS0354_015763</name>
</gene>
<evidence type="ECO:0000256" key="1">
    <source>
        <dbReference type="SAM" id="MobiDB-lite"/>
    </source>
</evidence>
<evidence type="ECO:0000313" key="3">
    <source>
        <dbReference type="Proteomes" id="UP001195483"/>
    </source>
</evidence>